<protein>
    <submittedName>
        <fullName evidence="1">Uncharacterized protein</fullName>
    </submittedName>
</protein>
<proteinExistence type="predicted"/>
<dbReference type="KEGG" id="bgf:BC1003_0825"/>
<gene>
    <name evidence="1" type="ordered locus">BC1003_0825</name>
</gene>
<dbReference type="AlphaFoldDB" id="E1TAV4"/>
<accession>E1TAV4</accession>
<evidence type="ECO:0000313" key="1">
    <source>
        <dbReference type="EMBL" id="ADN56809.1"/>
    </source>
</evidence>
<dbReference type="STRING" id="640512.BC1003_0825"/>
<dbReference type="EMBL" id="CP002217">
    <property type="protein sequence ID" value="ADN56809.1"/>
    <property type="molecule type" value="Genomic_DNA"/>
</dbReference>
<name>E1TAV4_BURSG</name>
<organism evidence="1">
    <name type="scientific">Burkholderia sp. (strain CCGE1003)</name>
    <dbReference type="NCBI Taxonomy" id="640512"/>
    <lineage>
        <taxon>Bacteria</taxon>
        <taxon>Pseudomonadati</taxon>
        <taxon>Pseudomonadota</taxon>
        <taxon>Betaproteobacteria</taxon>
        <taxon>Burkholderiales</taxon>
        <taxon>Burkholderiaceae</taxon>
        <taxon>Burkholderia</taxon>
    </lineage>
</organism>
<reference evidence="1" key="1">
    <citation type="submission" date="2010-09" db="EMBL/GenBank/DDBJ databases">
        <title>Complete sequence of chromosome1 of Burkholderia sp. CCGE1003.</title>
        <authorList>
            <consortium name="US DOE Joint Genome Institute"/>
            <person name="Lucas S."/>
            <person name="Copeland A."/>
            <person name="Lapidus A."/>
            <person name="Cheng J.-F."/>
            <person name="Bruce D."/>
            <person name="Goodwin L."/>
            <person name="Pitluck S."/>
            <person name="Daligault H."/>
            <person name="Davenport K."/>
            <person name="Detter J.C."/>
            <person name="Han C."/>
            <person name="Tapia R."/>
            <person name="Land M."/>
            <person name="Hauser L."/>
            <person name="Jeffries C."/>
            <person name="Kyrpides N."/>
            <person name="Ivanova N."/>
            <person name="Ovchinnikova G."/>
            <person name="Martinez-Romero E."/>
            <person name="Rogel M.A."/>
            <person name="Auchtung J."/>
            <person name="Tiedje J.M."/>
            <person name="Woyke T."/>
        </authorList>
    </citation>
    <scope>NUCLEOTIDE SEQUENCE</scope>
    <source>
        <strain evidence="1">CCGE1003</strain>
    </source>
</reference>
<sequence>MVASGGSVGSDVLIFRGRPGVGRRCWWRLLWCLFADLFAGWFMGLQRSLARTSLDANVRGYQAEVRNNINVLSA</sequence>
<dbReference type="HOGENOM" id="CLU_2680683_0_0_4"/>